<evidence type="ECO:0000256" key="1">
    <source>
        <dbReference type="SAM" id="MobiDB-lite"/>
    </source>
</evidence>
<name>A0AA35WAC2_GEOBA</name>
<dbReference type="InterPro" id="IPR027417">
    <property type="entry name" value="P-loop_NTPase"/>
</dbReference>
<proteinExistence type="predicted"/>
<organism evidence="2 3">
    <name type="scientific">Geodia barretti</name>
    <name type="common">Barrett's horny sponge</name>
    <dbReference type="NCBI Taxonomy" id="519541"/>
    <lineage>
        <taxon>Eukaryota</taxon>
        <taxon>Metazoa</taxon>
        <taxon>Porifera</taxon>
        <taxon>Demospongiae</taxon>
        <taxon>Heteroscleromorpha</taxon>
        <taxon>Tetractinellida</taxon>
        <taxon>Astrophorina</taxon>
        <taxon>Geodiidae</taxon>
        <taxon>Geodia</taxon>
    </lineage>
</organism>
<sequence length="221" mass="24030">MRKAVQENEPAVLWERLAPPNTMGQLKPGEQSNKINAVPRLLHPPELNGHIAITDSSNRFPTTCSSTDQALSTKGHRQPDVPPIKGVRGSLSVDGIAALHAAINAEGCDLLVCDLPGADSFTLDHALSNIDLLLLPVTTAPYDILVTANLVRHGIDKGWNMALLPNNLSSSKTRTLQKLEVLQQMGVEVAPVGLIRRVSYWDASEVWPGSMRIRAPKSRCR</sequence>
<gene>
    <name evidence="2" type="ORF">GBAR_LOCUS5218</name>
</gene>
<evidence type="ECO:0000313" key="2">
    <source>
        <dbReference type="EMBL" id="CAI8007465.1"/>
    </source>
</evidence>
<dbReference type="SUPFAM" id="SSF52540">
    <property type="entry name" value="P-loop containing nucleoside triphosphate hydrolases"/>
    <property type="match status" value="1"/>
</dbReference>
<dbReference type="AlphaFoldDB" id="A0AA35WAC2"/>
<reference evidence="2" key="1">
    <citation type="submission" date="2023-03" db="EMBL/GenBank/DDBJ databases">
        <authorList>
            <person name="Steffen K."/>
            <person name="Cardenas P."/>
        </authorList>
    </citation>
    <scope>NUCLEOTIDE SEQUENCE</scope>
</reference>
<protein>
    <submittedName>
        <fullName evidence="2">Uncharacterized protein</fullName>
    </submittedName>
</protein>
<accession>A0AA35WAC2</accession>
<comment type="caution">
    <text evidence="2">The sequence shown here is derived from an EMBL/GenBank/DDBJ whole genome shotgun (WGS) entry which is preliminary data.</text>
</comment>
<dbReference type="Gene3D" id="3.40.50.300">
    <property type="entry name" value="P-loop containing nucleotide triphosphate hydrolases"/>
    <property type="match status" value="1"/>
</dbReference>
<feature type="region of interest" description="Disordered" evidence="1">
    <location>
        <begin position="64"/>
        <end position="84"/>
    </location>
</feature>
<dbReference type="Proteomes" id="UP001174909">
    <property type="component" value="Unassembled WGS sequence"/>
</dbReference>
<evidence type="ECO:0000313" key="3">
    <source>
        <dbReference type="Proteomes" id="UP001174909"/>
    </source>
</evidence>
<dbReference type="EMBL" id="CASHTH010000777">
    <property type="protein sequence ID" value="CAI8007465.1"/>
    <property type="molecule type" value="Genomic_DNA"/>
</dbReference>
<keyword evidence="3" id="KW-1185">Reference proteome</keyword>